<dbReference type="Gene3D" id="3.50.50.60">
    <property type="entry name" value="FAD/NAD(P)-binding domain"/>
    <property type="match status" value="2"/>
</dbReference>
<dbReference type="EMBL" id="JAUOTP010000003">
    <property type="protein sequence ID" value="MDO6414577.1"/>
    <property type="molecule type" value="Genomic_DNA"/>
</dbReference>
<dbReference type="SUPFAM" id="SSF51905">
    <property type="entry name" value="FAD/NAD(P)-binding domain"/>
    <property type="match status" value="1"/>
</dbReference>
<proteinExistence type="predicted"/>
<dbReference type="PANTHER" id="PTHR42877">
    <property type="entry name" value="L-ORNITHINE N(5)-MONOOXYGENASE-RELATED"/>
    <property type="match status" value="1"/>
</dbReference>
<protein>
    <submittedName>
        <fullName evidence="4">NAD(P)/FAD-dependent oxidoreductase</fullName>
        <ecNumber evidence="4">1.14.13.-</ecNumber>
    </submittedName>
</protein>
<comment type="caution">
    <text evidence="4">The sequence shown here is derived from an EMBL/GenBank/DDBJ whole genome shotgun (WGS) entry which is preliminary data.</text>
</comment>
<sequence length="651" mass="73011">MSKVDDTQAVRALAATDPEFLDAHLAQLDPVPLLLVYTHLSGDESLLEAFQPHIKGAWSFEVDVPDALFAELRARTIAVFKDYARDERPLPPAPDMDRLQRMCDVAVGQNVPSEYLPMVLEELNFDQTDAKSVRWRKPVPAERLAQFHVLVVGLGYSGLAMAIKLKEAGIPFTVIEKNDDVGGTWYENTYPGVAVDTPNHFYSYSFRASSEWDHYFALGPEVINYIRTVYAESGIAEHVRFEQEVTRATWNESEAKWEVSIRRADGSEYSLSANAFVSGTGLLNRPSIPAIAGLDTFEGPKFHSAQWDHDVDLTAKNVVQIGTGASGMQIAPQIAPKVGHLTIFQRSPHWARKNPLLFAQVSDGVKWGLEHVPFYTKWWRFQLLYATSDGMLPTLRKDPDWPEPETSLNAANKLIREQLIEHMRSELKGDEALLAKVTPAFPPYGKRMLRDGNWFQTLTRDNVELVTSGIDRVTPSGVIDRDGVEHPADVIILATGFKAQAPLYPMEIIGRAGSIRDHWGDDNPRAHLGITVPDFPNLFILYGPGTNGGHGGSAVFNSECQVRYTMMALRELIERDAASLDVRRAPFDDYQQVFDAEHAQLVWTHPGVNNWYRNKDGRVVTNSPWRLSHYRNLTADFKAEDYDIKAAKVSA</sequence>
<name>A0ABT8Y8C0_9SPHN</name>
<dbReference type="PANTHER" id="PTHR42877:SF4">
    <property type="entry name" value="FAD_NAD(P)-BINDING DOMAIN-CONTAINING PROTEIN-RELATED"/>
    <property type="match status" value="1"/>
</dbReference>
<dbReference type="GO" id="GO:0016491">
    <property type="term" value="F:oxidoreductase activity"/>
    <property type="evidence" value="ECO:0007669"/>
    <property type="project" value="UniProtKB-KW"/>
</dbReference>
<evidence type="ECO:0000256" key="2">
    <source>
        <dbReference type="ARBA" id="ARBA00022827"/>
    </source>
</evidence>
<dbReference type="InterPro" id="IPR051209">
    <property type="entry name" value="FAD-bind_Monooxygenase_sf"/>
</dbReference>
<evidence type="ECO:0000256" key="1">
    <source>
        <dbReference type="ARBA" id="ARBA00022630"/>
    </source>
</evidence>
<gene>
    <name evidence="4" type="ORF">Q4F19_09310</name>
</gene>
<accession>A0ABT8Y8C0</accession>
<dbReference type="InterPro" id="IPR020946">
    <property type="entry name" value="Flavin_mOase-like"/>
</dbReference>
<evidence type="ECO:0000313" key="5">
    <source>
        <dbReference type="Proteomes" id="UP001169764"/>
    </source>
</evidence>
<keyword evidence="2" id="KW-0274">FAD</keyword>
<reference evidence="4" key="1">
    <citation type="submission" date="2023-07" db="EMBL/GenBank/DDBJ databases">
        <authorList>
            <person name="Kim M."/>
        </authorList>
    </citation>
    <scope>NUCLEOTIDE SEQUENCE</scope>
    <source>
        <strain evidence="4">BIUV-7</strain>
    </source>
</reference>
<dbReference type="InterPro" id="IPR036188">
    <property type="entry name" value="FAD/NAD-bd_sf"/>
</dbReference>
<keyword evidence="5" id="KW-1185">Reference proteome</keyword>
<dbReference type="RefSeq" id="WP_303541832.1">
    <property type="nucleotide sequence ID" value="NZ_JAUOTP010000003.1"/>
</dbReference>
<dbReference type="EC" id="1.14.13.-" evidence="4"/>
<organism evidence="4 5">
    <name type="scientific">Sphingomonas natans</name>
    <dbReference type="NCBI Taxonomy" id="3063330"/>
    <lineage>
        <taxon>Bacteria</taxon>
        <taxon>Pseudomonadati</taxon>
        <taxon>Pseudomonadota</taxon>
        <taxon>Alphaproteobacteria</taxon>
        <taxon>Sphingomonadales</taxon>
        <taxon>Sphingomonadaceae</taxon>
        <taxon>Sphingomonas</taxon>
    </lineage>
</organism>
<dbReference type="Pfam" id="PF00743">
    <property type="entry name" value="FMO-like"/>
    <property type="match status" value="1"/>
</dbReference>
<keyword evidence="1" id="KW-0285">Flavoprotein</keyword>
<evidence type="ECO:0000313" key="4">
    <source>
        <dbReference type="EMBL" id="MDO6414577.1"/>
    </source>
</evidence>
<evidence type="ECO:0000256" key="3">
    <source>
        <dbReference type="ARBA" id="ARBA00023002"/>
    </source>
</evidence>
<dbReference type="Proteomes" id="UP001169764">
    <property type="component" value="Unassembled WGS sequence"/>
</dbReference>
<keyword evidence="3 4" id="KW-0560">Oxidoreductase</keyword>